<feature type="transmembrane region" description="Helical" evidence="1">
    <location>
        <begin position="18"/>
        <end position="37"/>
    </location>
</feature>
<reference evidence="2 3" key="1">
    <citation type="submission" date="2018-01" db="EMBL/GenBank/DDBJ databases">
        <title>Whole genome analyses suggest that Burkholderia sensu lato contains two further novel genera in the rhizoxinica-symbiotica group Mycetohabitans gen. nov., and Trinickia gen. nov.: implications for the evolution of diazotrophy and nodulation in the Burkholderiaceae.</title>
        <authorList>
            <person name="Estrada-de los Santos P."/>
            <person name="Palmer M."/>
            <person name="Chavez-Ramirez B."/>
            <person name="Beukes C."/>
            <person name="Steenkamp E.T."/>
            <person name="Hirsch A.M."/>
            <person name="Manyaka P."/>
            <person name="Maluk M."/>
            <person name="Lafos M."/>
            <person name="Crook M."/>
            <person name="Gross E."/>
            <person name="Simon M.F."/>
            <person name="Bueno dos Reis Junior F."/>
            <person name="Poole P.S."/>
            <person name="Venter S.N."/>
            <person name="James E.K."/>
        </authorList>
    </citation>
    <scope>NUCLEOTIDE SEQUENCE [LARGE SCALE GENOMIC DNA]</scope>
    <source>
        <strain evidence="2 3">GIMN1.004</strain>
    </source>
</reference>
<feature type="transmembrane region" description="Helical" evidence="1">
    <location>
        <begin position="49"/>
        <end position="68"/>
    </location>
</feature>
<keyword evidence="1" id="KW-0472">Membrane</keyword>
<dbReference type="PANTHER" id="PTHR32251:SF17">
    <property type="entry name" value="STEROID 5-ALPHA REDUCTASE C-TERMINAL DOMAIN-CONTAINING PROTEIN"/>
    <property type="match status" value="1"/>
</dbReference>
<dbReference type="AlphaFoldDB" id="A0A2N7VLQ2"/>
<feature type="transmembrane region" description="Helical" evidence="1">
    <location>
        <begin position="148"/>
        <end position="169"/>
    </location>
</feature>
<gene>
    <name evidence="2" type="ORF">C0Z18_17655</name>
</gene>
<comment type="caution">
    <text evidence="2">The sequence shown here is derived from an EMBL/GenBank/DDBJ whole genome shotgun (WGS) entry which is preliminary data.</text>
</comment>
<evidence type="ECO:0000313" key="3">
    <source>
        <dbReference type="Proteomes" id="UP000235616"/>
    </source>
</evidence>
<dbReference type="OrthoDB" id="9779233at2"/>
<sequence>MKTALQHSNPYFSPGPGWLVASTLAFLVIVFTVAWWRQLHTRNAGMIDPVWAASLGCVALMYALFASGDASTRWTIGLGGSIWAFRLGAHLWRRNAGKPEDARYRKLRETWGMKANSRMFWLFQLQVAVSMILSLEFAIPAYRLDRPAAPLLAAACTVWIVSVAGEALADRQLARFAAAPANRGEVCEVGLWRYSRHPNYFFECLHWLAYALLSPGIPFAWLTLIPPLLMAWLLTKVSGLPMLEQHLAATRPGYASYMRRTSALVPWPPRRD</sequence>
<dbReference type="GO" id="GO:0016020">
    <property type="term" value="C:membrane"/>
    <property type="evidence" value="ECO:0007669"/>
    <property type="project" value="TreeGrafter"/>
</dbReference>
<dbReference type="Pfam" id="PF06966">
    <property type="entry name" value="DUF1295"/>
    <property type="match status" value="1"/>
</dbReference>
<dbReference type="RefSeq" id="WP_102646724.1">
    <property type="nucleotide sequence ID" value="NZ_PNYA01000016.1"/>
</dbReference>
<keyword evidence="3" id="KW-1185">Reference proteome</keyword>
<dbReference type="Proteomes" id="UP000235616">
    <property type="component" value="Unassembled WGS sequence"/>
</dbReference>
<feature type="transmembrane region" description="Helical" evidence="1">
    <location>
        <begin position="74"/>
        <end position="92"/>
    </location>
</feature>
<evidence type="ECO:0000256" key="1">
    <source>
        <dbReference type="SAM" id="Phobius"/>
    </source>
</evidence>
<dbReference type="InterPro" id="IPR010721">
    <property type="entry name" value="UstE-like"/>
</dbReference>
<feature type="transmembrane region" description="Helical" evidence="1">
    <location>
        <begin position="120"/>
        <end position="142"/>
    </location>
</feature>
<protein>
    <submittedName>
        <fullName evidence="2">Uncharacterized protein</fullName>
    </submittedName>
</protein>
<evidence type="ECO:0000313" key="2">
    <source>
        <dbReference type="EMBL" id="PMS18066.1"/>
    </source>
</evidence>
<keyword evidence="1" id="KW-0812">Transmembrane</keyword>
<dbReference type="EMBL" id="PNYA01000016">
    <property type="protein sequence ID" value="PMS18066.1"/>
    <property type="molecule type" value="Genomic_DNA"/>
</dbReference>
<keyword evidence="1" id="KW-1133">Transmembrane helix</keyword>
<dbReference type="Gene3D" id="1.20.120.1630">
    <property type="match status" value="1"/>
</dbReference>
<organism evidence="2 3">
    <name type="scientific">Trinickia dabaoshanensis</name>
    <dbReference type="NCBI Taxonomy" id="564714"/>
    <lineage>
        <taxon>Bacteria</taxon>
        <taxon>Pseudomonadati</taxon>
        <taxon>Pseudomonadota</taxon>
        <taxon>Betaproteobacteria</taxon>
        <taxon>Burkholderiales</taxon>
        <taxon>Burkholderiaceae</taxon>
        <taxon>Trinickia</taxon>
    </lineage>
</organism>
<name>A0A2N7VLQ2_9BURK</name>
<dbReference type="PROSITE" id="PS50244">
    <property type="entry name" value="S5A_REDUCTASE"/>
    <property type="match status" value="1"/>
</dbReference>
<accession>A0A2N7VLQ2</accession>
<proteinExistence type="predicted"/>
<feature type="transmembrane region" description="Helical" evidence="1">
    <location>
        <begin position="207"/>
        <end position="234"/>
    </location>
</feature>
<dbReference type="PANTHER" id="PTHR32251">
    <property type="entry name" value="3-OXO-5-ALPHA-STEROID 4-DEHYDROGENASE"/>
    <property type="match status" value="1"/>
</dbReference>